<dbReference type="EMBL" id="RQGD01000039">
    <property type="protein sequence ID" value="TGL57133.1"/>
    <property type="molecule type" value="Genomic_DNA"/>
</dbReference>
<evidence type="ECO:0000259" key="1">
    <source>
        <dbReference type="Pfam" id="PF00534"/>
    </source>
</evidence>
<dbReference type="AlphaFoldDB" id="A0A4R9JVY6"/>
<evidence type="ECO:0000259" key="2">
    <source>
        <dbReference type="Pfam" id="PF13439"/>
    </source>
</evidence>
<protein>
    <submittedName>
        <fullName evidence="3">Glycosyltransferase</fullName>
    </submittedName>
</protein>
<dbReference type="InterPro" id="IPR028098">
    <property type="entry name" value="Glyco_trans_4-like_N"/>
</dbReference>
<dbReference type="Pfam" id="PF00534">
    <property type="entry name" value="Glycos_transf_1"/>
    <property type="match status" value="1"/>
</dbReference>
<evidence type="ECO:0000313" key="4">
    <source>
        <dbReference type="Proteomes" id="UP000297693"/>
    </source>
</evidence>
<sequence>MILHINTSREWRGGEQQLFYLAQGLASEKIPQGIVGIPGSPLEERCTTEGFEFFPLEMRGELDFAAIRGIRSLCKTKNISLIHTHTGHAHTLALLAKRKHLKIPLVVSRRVDFKPAKSFFSKWKYNHEAIDYYLPVSHKIRSIMMDAGISPEKLITVYSGIDLKRFSKLPSAESIREEFALPKKTTIIGNIAALVDHKDQETLIRSISKMKTQLPFQVLIVGEGKLEKRLKNLTKELNLEDKILFTGYRKDIPELLSLFDIFTLTSKEEGLGTSVLDAMAAGLPIVATKGGGIAEMLTHEKGAYLADVGDEEALANYYDDLVESETKQTLFGSFNKNSVKRFSYQNTVQKTKLIYFSLLGDSLYDKV</sequence>
<feature type="domain" description="Glycosyl transferase family 1" evidence="1">
    <location>
        <begin position="173"/>
        <end position="331"/>
    </location>
</feature>
<dbReference type="CDD" id="cd03811">
    <property type="entry name" value="GT4_GT28_WabH-like"/>
    <property type="match status" value="1"/>
</dbReference>
<name>A0A4R9JVY6_9LEPT</name>
<dbReference type="Pfam" id="PF13439">
    <property type="entry name" value="Glyco_transf_4"/>
    <property type="match status" value="1"/>
</dbReference>
<dbReference type="SUPFAM" id="SSF53756">
    <property type="entry name" value="UDP-Glycosyltransferase/glycogen phosphorylase"/>
    <property type="match status" value="1"/>
</dbReference>
<dbReference type="PANTHER" id="PTHR12526">
    <property type="entry name" value="GLYCOSYLTRANSFERASE"/>
    <property type="match status" value="1"/>
</dbReference>
<dbReference type="InterPro" id="IPR001296">
    <property type="entry name" value="Glyco_trans_1"/>
</dbReference>
<dbReference type="RefSeq" id="WP_135624761.1">
    <property type="nucleotide sequence ID" value="NZ_RQGD01000039.1"/>
</dbReference>
<feature type="domain" description="Glycosyltransferase subfamily 4-like N-terminal" evidence="2">
    <location>
        <begin position="12"/>
        <end position="165"/>
    </location>
</feature>
<reference evidence="3" key="1">
    <citation type="journal article" date="2019" name="PLoS Negl. Trop. Dis.">
        <title>Revisiting the worldwide diversity of Leptospira species in the environment.</title>
        <authorList>
            <person name="Vincent A.T."/>
            <person name="Schiettekatte O."/>
            <person name="Bourhy P."/>
            <person name="Veyrier F.J."/>
            <person name="Picardeau M."/>
        </authorList>
    </citation>
    <scope>NUCLEOTIDE SEQUENCE [LARGE SCALE GENOMIC DNA]</scope>
    <source>
        <strain evidence="3">201702476</strain>
    </source>
</reference>
<comment type="caution">
    <text evidence="3">The sequence shown here is derived from an EMBL/GenBank/DDBJ whole genome shotgun (WGS) entry which is preliminary data.</text>
</comment>
<gene>
    <name evidence="3" type="ORF">EHQ58_15210</name>
</gene>
<evidence type="ECO:0000313" key="3">
    <source>
        <dbReference type="EMBL" id="TGL57133.1"/>
    </source>
</evidence>
<keyword evidence="4" id="KW-1185">Reference proteome</keyword>
<proteinExistence type="predicted"/>
<dbReference type="OrthoDB" id="3199616at2"/>
<dbReference type="PANTHER" id="PTHR12526:SF630">
    <property type="entry name" value="GLYCOSYLTRANSFERASE"/>
    <property type="match status" value="1"/>
</dbReference>
<dbReference type="Gene3D" id="3.40.50.2000">
    <property type="entry name" value="Glycogen Phosphorylase B"/>
    <property type="match status" value="2"/>
</dbReference>
<organism evidence="3 4">
    <name type="scientific">Leptospira ognonensis</name>
    <dbReference type="NCBI Taxonomy" id="2484945"/>
    <lineage>
        <taxon>Bacteria</taxon>
        <taxon>Pseudomonadati</taxon>
        <taxon>Spirochaetota</taxon>
        <taxon>Spirochaetia</taxon>
        <taxon>Leptospirales</taxon>
        <taxon>Leptospiraceae</taxon>
        <taxon>Leptospira</taxon>
    </lineage>
</organism>
<dbReference type="Proteomes" id="UP000297693">
    <property type="component" value="Unassembled WGS sequence"/>
</dbReference>
<dbReference type="GO" id="GO:0016757">
    <property type="term" value="F:glycosyltransferase activity"/>
    <property type="evidence" value="ECO:0007669"/>
    <property type="project" value="InterPro"/>
</dbReference>
<accession>A0A4R9JVY6</accession>
<keyword evidence="3" id="KW-0808">Transferase</keyword>